<dbReference type="Gene3D" id="2.30.29.230">
    <property type="match status" value="1"/>
</dbReference>
<dbReference type="Gene3D" id="1.10.472.80">
    <property type="entry name" value="Ypt/Rab-GAP domain of gyp1p, domain 3"/>
    <property type="match status" value="1"/>
</dbReference>
<keyword evidence="2" id="KW-0343">GTPase activation</keyword>
<keyword evidence="4" id="KW-0597">Phosphoprotein</keyword>
<dbReference type="InterPro" id="IPR021935">
    <property type="entry name" value="SGSM1/2_RBD"/>
</dbReference>
<evidence type="ECO:0000256" key="3">
    <source>
        <dbReference type="ARBA" id="ARBA00022490"/>
    </source>
</evidence>
<dbReference type="SMART" id="SM00164">
    <property type="entry name" value="TBC"/>
    <property type="match status" value="1"/>
</dbReference>
<comment type="subcellular location">
    <subcellularLocation>
        <location evidence="1">Cytoplasm</location>
    </subcellularLocation>
</comment>
<comment type="caution">
    <text evidence="12">The sequence shown here is derived from an EMBL/GenBank/DDBJ whole genome shotgun (WGS) entry which is preliminary data.</text>
</comment>
<gene>
    <name evidence="12" type="ORF">WR25_17022</name>
</gene>
<dbReference type="PANTHER" id="PTHR22957">
    <property type="entry name" value="TBC1 DOMAIN FAMILY MEMBER GTPASE-ACTIVATING PROTEIN"/>
    <property type="match status" value="1"/>
</dbReference>
<comment type="function">
    <text evidence="6">Acts as a GTPase activating protein for RAB7A. Does not act on RAB4, RAB5 or RAB6.</text>
</comment>
<name>A0A2A2KER6_9BILA</name>
<dbReference type="STRING" id="2018661.A0A2A2KER6"/>
<protein>
    <recommendedName>
        <fullName evidence="8">TBC1 domain family member 15</fullName>
    </recommendedName>
    <alternativeName>
        <fullName evidence="9">GTPase-activating protein RAB7</fullName>
    </alternativeName>
</protein>
<dbReference type="SUPFAM" id="SSF47923">
    <property type="entry name" value="Ypt/Rab-GAP domain of gyp1p"/>
    <property type="match status" value="2"/>
</dbReference>
<dbReference type="FunFam" id="1.10.8.270:FF:000005">
    <property type="entry name" value="TBC1 domain family member 15"/>
    <property type="match status" value="1"/>
</dbReference>
<evidence type="ECO:0000256" key="7">
    <source>
        <dbReference type="ARBA" id="ARBA00065268"/>
    </source>
</evidence>
<dbReference type="InterPro" id="IPR000195">
    <property type="entry name" value="Rab-GAP-TBC_dom"/>
</dbReference>
<evidence type="ECO:0000256" key="8">
    <source>
        <dbReference type="ARBA" id="ARBA00067480"/>
    </source>
</evidence>
<keyword evidence="13" id="KW-1185">Reference proteome</keyword>
<proteinExistence type="predicted"/>
<evidence type="ECO:0000313" key="13">
    <source>
        <dbReference type="Proteomes" id="UP000218231"/>
    </source>
</evidence>
<accession>A0A2A2KER6</accession>
<evidence type="ECO:0000256" key="5">
    <source>
        <dbReference type="ARBA" id="ARBA00022990"/>
    </source>
</evidence>
<dbReference type="Pfam" id="PF00566">
    <property type="entry name" value="RabGAP-TBC"/>
    <property type="match status" value="1"/>
</dbReference>
<dbReference type="PROSITE" id="PS50086">
    <property type="entry name" value="TBC_RABGAP"/>
    <property type="match status" value="1"/>
</dbReference>
<dbReference type="Proteomes" id="UP000218231">
    <property type="component" value="Unassembled WGS sequence"/>
</dbReference>
<reference evidence="12 13" key="1">
    <citation type="journal article" date="2017" name="Curr. Biol.">
        <title>Genome architecture and evolution of a unichromosomal asexual nematode.</title>
        <authorList>
            <person name="Fradin H."/>
            <person name="Zegar C."/>
            <person name="Gutwein M."/>
            <person name="Lucas J."/>
            <person name="Kovtun M."/>
            <person name="Corcoran D."/>
            <person name="Baugh L.R."/>
            <person name="Kiontke K."/>
            <person name="Gunsalus K."/>
            <person name="Fitch D.H."/>
            <person name="Piano F."/>
        </authorList>
    </citation>
    <scope>NUCLEOTIDE SEQUENCE [LARGE SCALE GENOMIC DNA]</scope>
    <source>
        <strain evidence="12">PF1309</strain>
    </source>
</reference>
<sequence length="627" mass="72355">MLPYAAYKVYQKRKENQREMEEALGSLTSNLSRSIIPDQVVMKIQRVSAKLSEEGDDYIPGTLSIVEKAQGVFIEWSPYEEGMDSGWVIPGENGQEESIRASPPSLSPNNTHSGDVYSKLRFSLDVNDLSSFKNVEPRRKDKGMHYIRLICKDGTSYVPLYFQNGETTSFFTVLQRYITLRRSAKDPTLVVVADTKAEALAQSVSALDQNGDILSRLMKNPYSTAMTGFSKITSFMQDQVIPALLDSDEVSQEEKIRAMRELRLKDEDHQLRVHSDAGGEFEVVTQLELPPRPDIFRESPVTKTLWDSFKLPDGTFDQQKLHHLKMNVFRGGLSEDLRKEAWKYLLDYKDWFESTATFEKKKAILTEEYNRMKSQWQSITTDQESRFFKYSKRKGLVEKDVARTDRTVPYFRGDENPNLKVLQDMLMTYVMYNFDLGYVQGMSDFAAPILYVMNDEIDAFWCFVGLMQRIQPNFEKDQANIKLQMNQLKDLLVIVNPKLANYLEAHQSDDMYFCFRWVLVWFKREFSFSDTCKLWEVIWTGQPCPNFLLLLCVAILDSQTTIIIDNKFGLTEILKHVNDLSGHLNLDEVLTSAEAIFHQLSASQDKLPLHIREYLNFSRDENAASTP</sequence>
<feature type="domain" description="Rab-GAP TBC" evidence="11">
    <location>
        <begin position="332"/>
        <end position="542"/>
    </location>
</feature>
<dbReference type="OrthoDB" id="10264062at2759"/>
<organism evidence="12 13">
    <name type="scientific">Diploscapter pachys</name>
    <dbReference type="NCBI Taxonomy" id="2018661"/>
    <lineage>
        <taxon>Eukaryota</taxon>
        <taxon>Metazoa</taxon>
        <taxon>Ecdysozoa</taxon>
        <taxon>Nematoda</taxon>
        <taxon>Chromadorea</taxon>
        <taxon>Rhabditida</taxon>
        <taxon>Rhabditina</taxon>
        <taxon>Rhabditomorpha</taxon>
        <taxon>Rhabditoidea</taxon>
        <taxon>Rhabditidae</taxon>
        <taxon>Diploscapter</taxon>
    </lineage>
</organism>
<evidence type="ECO:0000256" key="2">
    <source>
        <dbReference type="ARBA" id="ARBA00022468"/>
    </source>
</evidence>
<dbReference type="AlphaFoldDB" id="A0A2A2KER6"/>
<comment type="subunit">
    <text evidence="7">Interacts with non-phosphorylated form of RAB8A; phosphorylation of RAB8A at 'Thr-72' disrupts this interaction. Interacts with ARMC12.</text>
</comment>
<evidence type="ECO:0000256" key="10">
    <source>
        <dbReference type="SAM" id="MobiDB-lite"/>
    </source>
</evidence>
<keyword evidence="5" id="KW-0007">Acetylation</keyword>
<evidence type="ECO:0000256" key="1">
    <source>
        <dbReference type="ARBA" id="ARBA00004496"/>
    </source>
</evidence>
<dbReference type="PANTHER" id="PTHR22957:SF645">
    <property type="entry name" value="LD27216P"/>
    <property type="match status" value="1"/>
</dbReference>
<evidence type="ECO:0000256" key="9">
    <source>
        <dbReference type="ARBA" id="ARBA00082539"/>
    </source>
</evidence>
<dbReference type="GO" id="GO:0005096">
    <property type="term" value="F:GTPase activator activity"/>
    <property type="evidence" value="ECO:0007669"/>
    <property type="project" value="UniProtKB-KW"/>
</dbReference>
<evidence type="ECO:0000259" key="11">
    <source>
        <dbReference type="PROSITE" id="PS50086"/>
    </source>
</evidence>
<evidence type="ECO:0000256" key="6">
    <source>
        <dbReference type="ARBA" id="ARBA00055283"/>
    </source>
</evidence>
<dbReference type="EMBL" id="LIAE01008806">
    <property type="protein sequence ID" value="PAV72362.1"/>
    <property type="molecule type" value="Genomic_DNA"/>
</dbReference>
<dbReference type="Pfam" id="PF12068">
    <property type="entry name" value="PH_RBD"/>
    <property type="match status" value="1"/>
</dbReference>
<dbReference type="InterPro" id="IPR035969">
    <property type="entry name" value="Rab-GAP_TBC_sf"/>
</dbReference>
<keyword evidence="3" id="KW-0963">Cytoplasm</keyword>
<dbReference type="Gene3D" id="1.10.8.270">
    <property type="entry name" value="putative rabgap domain of human tbc1 domain family member 14 like domains"/>
    <property type="match status" value="1"/>
</dbReference>
<evidence type="ECO:0000313" key="12">
    <source>
        <dbReference type="EMBL" id="PAV72362.1"/>
    </source>
</evidence>
<dbReference type="FunFam" id="1.10.472.80:FF:000005">
    <property type="entry name" value="TBC1 domain family member 15"/>
    <property type="match status" value="1"/>
</dbReference>
<evidence type="ECO:0000256" key="4">
    <source>
        <dbReference type="ARBA" id="ARBA00022553"/>
    </source>
</evidence>
<feature type="region of interest" description="Disordered" evidence="10">
    <location>
        <begin position="90"/>
        <end position="110"/>
    </location>
</feature>
<dbReference type="GO" id="GO:0005737">
    <property type="term" value="C:cytoplasm"/>
    <property type="evidence" value="ECO:0007669"/>
    <property type="project" value="UniProtKB-SubCell"/>
</dbReference>